<name>A0A022RAN7_ERYGU</name>
<sequence length="208" mass="24261">MSRCFPFPPPGYELTGAKIGAFIDSDKEKQWKKEKRREKKEKRKDKRREAEIQPLERSGLTEEHSHPTSSSDSTNNSHKTKKHYTHSQGKVILIRLPSNEKNELHSVAKEQYLCSISAVGVENSAQTLELRYKNLLEGCLPSLTQYARMDTEDLDWLMQGKNEDVRTRKRQRFERGDCTSFSKRSELWPRAEYLHEIGIYALPFTVPY</sequence>
<feature type="compositionally biased region" description="Basic residues" evidence="1">
    <location>
        <begin position="32"/>
        <end position="46"/>
    </location>
</feature>
<dbReference type="KEGG" id="egt:105958953"/>
<dbReference type="STRING" id="4155.A0A022RAN7"/>
<evidence type="ECO:0000313" key="2">
    <source>
        <dbReference type="EMBL" id="EYU36798.1"/>
    </source>
</evidence>
<protein>
    <submittedName>
        <fullName evidence="2">Uncharacterized protein</fullName>
    </submittedName>
</protein>
<evidence type="ECO:0000313" key="3">
    <source>
        <dbReference type="Proteomes" id="UP000030748"/>
    </source>
</evidence>
<organism evidence="2 3">
    <name type="scientific">Erythranthe guttata</name>
    <name type="common">Yellow monkey flower</name>
    <name type="synonym">Mimulus guttatus</name>
    <dbReference type="NCBI Taxonomy" id="4155"/>
    <lineage>
        <taxon>Eukaryota</taxon>
        <taxon>Viridiplantae</taxon>
        <taxon>Streptophyta</taxon>
        <taxon>Embryophyta</taxon>
        <taxon>Tracheophyta</taxon>
        <taxon>Spermatophyta</taxon>
        <taxon>Magnoliopsida</taxon>
        <taxon>eudicotyledons</taxon>
        <taxon>Gunneridae</taxon>
        <taxon>Pentapetalae</taxon>
        <taxon>asterids</taxon>
        <taxon>lamiids</taxon>
        <taxon>Lamiales</taxon>
        <taxon>Phrymaceae</taxon>
        <taxon>Erythranthe</taxon>
    </lineage>
</organism>
<feature type="region of interest" description="Disordered" evidence="1">
    <location>
        <begin position="25"/>
        <end position="90"/>
    </location>
</feature>
<proteinExistence type="predicted"/>
<feature type="compositionally biased region" description="Polar residues" evidence="1">
    <location>
        <begin position="67"/>
        <end position="77"/>
    </location>
</feature>
<dbReference type="PANTHER" id="PTHR34660">
    <property type="entry name" value="MYB-LIKE PROTEIN X"/>
    <property type="match status" value="1"/>
</dbReference>
<evidence type="ECO:0000256" key="1">
    <source>
        <dbReference type="SAM" id="MobiDB-lite"/>
    </source>
</evidence>
<accession>A0A022RAN7</accession>
<reference evidence="2 3" key="1">
    <citation type="journal article" date="2013" name="Proc. Natl. Acad. Sci. U.S.A.">
        <title>Fine-scale variation in meiotic recombination in Mimulus inferred from population shotgun sequencing.</title>
        <authorList>
            <person name="Hellsten U."/>
            <person name="Wright K.M."/>
            <person name="Jenkins J."/>
            <person name="Shu S."/>
            <person name="Yuan Y."/>
            <person name="Wessler S.R."/>
            <person name="Schmutz J."/>
            <person name="Willis J.H."/>
            <person name="Rokhsar D.S."/>
        </authorList>
    </citation>
    <scope>NUCLEOTIDE SEQUENCE [LARGE SCALE GENOMIC DNA]</scope>
    <source>
        <strain evidence="3">cv. DUN x IM62</strain>
    </source>
</reference>
<dbReference type="Proteomes" id="UP000030748">
    <property type="component" value="Unassembled WGS sequence"/>
</dbReference>
<dbReference type="EMBL" id="KI630592">
    <property type="protein sequence ID" value="EYU36798.1"/>
    <property type="molecule type" value="Genomic_DNA"/>
</dbReference>
<dbReference type="PhylomeDB" id="A0A022RAN7"/>
<keyword evidence="3" id="KW-1185">Reference proteome</keyword>
<dbReference type="OrthoDB" id="778084at2759"/>
<gene>
    <name evidence="2" type="ORF">MIMGU_mgv1a013872mg</name>
</gene>
<dbReference type="PANTHER" id="PTHR34660:SF3">
    <property type="entry name" value="RRM DOMAIN-CONTAINING PROTEIN"/>
    <property type="match status" value="1"/>
</dbReference>
<dbReference type="AlphaFoldDB" id="A0A022RAN7"/>
<dbReference type="OMA" id="LWPRAEY"/>